<evidence type="ECO:0000256" key="1">
    <source>
        <dbReference type="ARBA" id="ARBA00004651"/>
    </source>
</evidence>
<evidence type="ECO:0000256" key="3">
    <source>
        <dbReference type="ARBA" id="ARBA00022692"/>
    </source>
</evidence>
<evidence type="ECO:0000256" key="6">
    <source>
        <dbReference type="SAM" id="MobiDB-lite"/>
    </source>
</evidence>
<feature type="transmembrane region" description="Helical" evidence="7">
    <location>
        <begin position="534"/>
        <end position="554"/>
    </location>
</feature>
<feature type="transmembrane region" description="Helical" evidence="7">
    <location>
        <begin position="150"/>
        <end position="174"/>
    </location>
</feature>
<protein>
    <submittedName>
        <fullName evidence="9">Cytochrome c oxidase assembly protein</fullName>
    </submittedName>
</protein>
<feature type="region of interest" description="Disordered" evidence="6">
    <location>
        <begin position="647"/>
        <end position="667"/>
    </location>
</feature>
<dbReference type="InterPro" id="IPR019108">
    <property type="entry name" value="Caa3_assmbl_CtaG-rel"/>
</dbReference>
<feature type="transmembrane region" description="Helical" evidence="7">
    <location>
        <begin position="449"/>
        <end position="473"/>
    </location>
</feature>
<feature type="transmembrane region" description="Helical" evidence="7">
    <location>
        <begin position="328"/>
        <end position="346"/>
    </location>
</feature>
<dbReference type="PANTHER" id="PTHR34820:SF4">
    <property type="entry name" value="INNER MEMBRANE PROTEIN YEBZ"/>
    <property type="match status" value="1"/>
</dbReference>
<feature type="transmembrane region" description="Helical" evidence="7">
    <location>
        <begin position="212"/>
        <end position="236"/>
    </location>
</feature>
<feature type="transmembrane region" description="Helical" evidence="7">
    <location>
        <begin position="108"/>
        <end position="130"/>
    </location>
</feature>
<evidence type="ECO:0000259" key="8">
    <source>
        <dbReference type="Pfam" id="PF05425"/>
    </source>
</evidence>
<comment type="caution">
    <text evidence="9">The sequence shown here is derived from an EMBL/GenBank/DDBJ whole genome shotgun (WGS) entry which is preliminary data.</text>
</comment>
<sequence>MAPPGAQQTSSPPSTGLRRGNGTDTALIIAVGAVAACLIALLIALVAGGAVTAQVIPGLPDPGALTRWGLPLSKITMDLAAALTVGLLLLAAFLLPSAKGMLGEQAQGYVRAASWSALAWAAAAGATLVFQLSDLLGLPPGDVLGDELTSYAGSIPQGIGLMFVILLATAVALFGRTVLSATGAFALVAAALAAVVPPALTGHSASAGSHELAISGLAVHVLAISVWVGGLAAVTFHGLRTNGGDVPTAVTRFSRMALWAYVGVAIGGLASAISRLYAVADLFTTAYGLIILTKIALFIALGGIGWWHRRSIVPKIAENRGRALFARLAGVEIAIMAAVMGLSVALSRTAPPPPLDSEVDPVFALLGFPMPPPISLNSLLTLWRPDLFFILVVVVLGGLYAAGVVRLRRRGDAWPWTRSVAWGAGLLTIVATLLTGVGTYAMVLFSTHMIQHMVLSMLTPILLVLGAPVTLALRALKPAERRGDRGPREWLNLFLQSRYSKVVTHPAVATSIFVISPYALYFSPLFPQLMSDHMGHMFMNVHFLLAGFLFYWIVVGVDPAPRKLPYLLRFVLLLLTMGMHAFFGISIMMQSEPLAMDYYGQFEVPWSDGNSDDQYMGGGIAWAVGEIPTLLVTMALMVQWARDEERTERRRERHSKRGGSDDADMDEYNAYLQRLNDRAKGQN</sequence>
<feature type="transmembrane region" description="Helical" evidence="7">
    <location>
        <begin position="566"/>
        <end position="589"/>
    </location>
</feature>
<dbReference type="PANTHER" id="PTHR34820">
    <property type="entry name" value="INNER MEMBRANE PROTEIN YEBZ"/>
    <property type="match status" value="1"/>
</dbReference>
<evidence type="ECO:0000256" key="7">
    <source>
        <dbReference type="SAM" id="Phobius"/>
    </source>
</evidence>
<feature type="transmembrane region" description="Helical" evidence="7">
    <location>
        <begin position="620"/>
        <end position="641"/>
    </location>
</feature>
<evidence type="ECO:0000313" key="9">
    <source>
        <dbReference type="EMBL" id="GAA1986994.1"/>
    </source>
</evidence>
<evidence type="ECO:0000313" key="10">
    <source>
        <dbReference type="Proteomes" id="UP001501585"/>
    </source>
</evidence>
<organism evidence="9 10">
    <name type="scientific">Nocardiopsis rhodophaea</name>
    <dbReference type="NCBI Taxonomy" id="280238"/>
    <lineage>
        <taxon>Bacteria</taxon>
        <taxon>Bacillati</taxon>
        <taxon>Actinomycetota</taxon>
        <taxon>Actinomycetes</taxon>
        <taxon>Streptosporangiales</taxon>
        <taxon>Nocardiopsidaceae</taxon>
        <taxon>Nocardiopsis</taxon>
    </lineage>
</organism>
<gene>
    <name evidence="9" type="ORF">GCM10009799_10700</name>
</gene>
<feature type="transmembrane region" description="Helical" evidence="7">
    <location>
        <begin position="502"/>
        <end position="522"/>
    </location>
</feature>
<feature type="transmembrane region" description="Helical" evidence="7">
    <location>
        <begin position="181"/>
        <end position="200"/>
    </location>
</feature>
<name>A0ABN2SIE4_9ACTN</name>
<keyword evidence="3 7" id="KW-0812">Transmembrane</keyword>
<evidence type="ECO:0000256" key="2">
    <source>
        <dbReference type="ARBA" id="ARBA00022475"/>
    </source>
</evidence>
<feature type="transmembrane region" description="Helical" evidence="7">
    <location>
        <begin position="387"/>
        <end position="407"/>
    </location>
</feature>
<keyword evidence="2" id="KW-1003">Cell membrane</keyword>
<keyword evidence="4 7" id="KW-1133">Transmembrane helix</keyword>
<feature type="transmembrane region" description="Helical" evidence="7">
    <location>
        <begin position="286"/>
        <end position="307"/>
    </location>
</feature>
<evidence type="ECO:0000256" key="5">
    <source>
        <dbReference type="ARBA" id="ARBA00023136"/>
    </source>
</evidence>
<keyword evidence="5 7" id="KW-0472">Membrane</keyword>
<dbReference type="Proteomes" id="UP001501585">
    <property type="component" value="Unassembled WGS sequence"/>
</dbReference>
<feature type="transmembrane region" description="Helical" evidence="7">
    <location>
        <begin position="75"/>
        <end position="96"/>
    </location>
</feature>
<reference evidence="9 10" key="1">
    <citation type="journal article" date="2019" name="Int. J. Syst. Evol. Microbiol.">
        <title>The Global Catalogue of Microorganisms (GCM) 10K type strain sequencing project: providing services to taxonomists for standard genome sequencing and annotation.</title>
        <authorList>
            <consortium name="The Broad Institute Genomics Platform"/>
            <consortium name="The Broad Institute Genome Sequencing Center for Infectious Disease"/>
            <person name="Wu L."/>
            <person name="Ma J."/>
        </authorList>
    </citation>
    <scope>NUCLEOTIDE SEQUENCE [LARGE SCALE GENOMIC DNA]</scope>
    <source>
        <strain evidence="9 10">JCM 15313</strain>
    </source>
</reference>
<dbReference type="RefSeq" id="WP_412759461.1">
    <property type="nucleotide sequence ID" value="NZ_BAAAPC010000003.1"/>
</dbReference>
<feature type="transmembrane region" description="Helical" evidence="7">
    <location>
        <begin position="257"/>
        <end position="280"/>
    </location>
</feature>
<feature type="domain" description="Copper resistance protein D" evidence="8">
    <location>
        <begin position="249"/>
        <end position="346"/>
    </location>
</feature>
<accession>A0ABN2SIE4</accession>
<evidence type="ECO:0000256" key="4">
    <source>
        <dbReference type="ARBA" id="ARBA00022989"/>
    </source>
</evidence>
<feature type="transmembrane region" description="Helical" evidence="7">
    <location>
        <begin position="419"/>
        <end position="443"/>
    </location>
</feature>
<dbReference type="Pfam" id="PF05425">
    <property type="entry name" value="CopD"/>
    <property type="match status" value="1"/>
</dbReference>
<dbReference type="InterPro" id="IPR032694">
    <property type="entry name" value="CopC/D"/>
</dbReference>
<feature type="transmembrane region" description="Helical" evidence="7">
    <location>
        <begin position="27"/>
        <end position="55"/>
    </location>
</feature>
<keyword evidence="10" id="KW-1185">Reference proteome</keyword>
<dbReference type="InterPro" id="IPR008457">
    <property type="entry name" value="Cu-R_CopD_dom"/>
</dbReference>
<comment type="subcellular location">
    <subcellularLocation>
        <location evidence="1">Cell membrane</location>
        <topology evidence="1">Multi-pass membrane protein</topology>
    </subcellularLocation>
</comment>
<proteinExistence type="predicted"/>
<dbReference type="Pfam" id="PF09678">
    <property type="entry name" value="Caa3_CtaG"/>
    <property type="match status" value="1"/>
</dbReference>
<dbReference type="EMBL" id="BAAAPC010000003">
    <property type="protein sequence ID" value="GAA1986994.1"/>
    <property type="molecule type" value="Genomic_DNA"/>
</dbReference>